<dbReference type="Proteomes" id="UP000267418">
    <property type="component" value="Unassembled WGS sequence"/>
</dbReference>
<dbReference type="OrthoDB" id="4825649at2"/>
<keyword evidence="2" id="KW-1185">Reference proteome</keyword>
<evidence type="ECO:0000313" key="2">
    <source>
        <dbReference type="Proteomes" id="UP000267418"/>
    </source>
</evidence>
<dbReference type="EMBL" id="RXOE01000009">
    <property type="protein sequence ID" value="RTQ31521.1"/>
    <property type="molecule type" value="Genomic_DNA"/>
</dbReference>
<sequence>MGMHVCMGATLQCSFGAAPSNLVVLPVSSVLTGGTPGANIMDNKPIVNILPFGTCNSMSNPMVAAATAAALGAFTPMPCIPVTAAPWAPGSPTVLVGNMPALQDSSKLACNWGGVIQVVAPGQFTSMVP</sequence>
<dbReference type="AlphaFoldDB" id="A0A431TF61"/>
<dbReference type="InterPro" id="IPR025460">
    <property type="entry name" value="DUF4280"/>
</dbReference>
<gene>
    <name evidence="1" type="ORF">EJP69_26125</name>
</gene>
<accession>A0A431TF61</accession>
<proteinExistence type="predicted"/>
<protein>
    <submittedName>
        <fullName evidence="1">DUF4280 domain-containing protein</fullName>
    </submittedName>
</protein>
<reference evidence="1 2" key="1">
    <citation type="submission" date="2018-12" db="EMBL/GenBank/DDBJ databases">
        <title>The genome of Variovorax gossypii DSM 100435.</title>
        <authorList>
            <person name="Gao J."/>
            <person name="Sun J."/>
        </authorList>
    </citation>
    <scope>NUCLEOTIDE SEQUENCE [LARGE SCALE GENOMIC DNA]</scope>
    <source>
        <strain evidence="1 2">DSM 100435</strain>
    </source>
</reference>
<name>A0A431TF61_9BURK</name>
<comment type="caution">
    <text evidence="1">The sequence shown here is derived from an EMBL/GenBank/DDBJ whole genome shotgun (WGS) entry which is preliminary data.</text>
</comment>
<organism evidence="1 2">
    <name type="scientific">Variovorax gossypii</name>
    <dbReference type="NCBI Taxonomy" id="1679495"/>
    <lineage>
        <taxon>Bacteria</taxon>
        <taxon>Pseudomonadati</taxon>
        <taxon>Pseudomonadota</taxon>
        <taxon>Betaproteobacteria</taxon>
        <taxon>Burkholderiales</taxon>
        <taxon>Comamonadaceae</taxon>
        <taxon>Variovorax</taxon>
    </lineage>
</organism>
<dbReference type="Pfam" id="PF14107">
    <property type="entry name" value="DUF4280"/>
    <property type="match status" value="1"/>
</dbReference>
<dbReference type="RefSeq" id="WP_093199265.1">
    <property type="nucleotide sequence ID" value="NZ_RXOE01000009.1"/>
</dbReference>
<evidence type="ECO:0000313" key="1">
    <source>
        <dbReference type="EMBL" id="RTQ31521.1"/>
    </source>
</evidence>